<gene>
    <name evidence="1" type="ORF">ACFOOR_13715</name>
</gene>
<proteinExistence type="predicted"/>
<evidence type="ECO:0000313" key="2">
    <source>
        <dbReference type="Proteomes" id="UP001595379"/>
    </source>
</evidence>
<accession>A0ABV7A0N9</accession>
<evidence type="ECO:0000313" key="1">
    <source>
        <dbReference type="EMBL" id="MFC2927168.1"/>
    </source>
</evidence>
<dbReference type="Proteomes" id="UP001595379">
    <property type="component" value="Unassembled WGS sequence"/>
</dbReference>
<dbReference type="RefSeq" id="WP_343163152.1">
    <property type="nucleotide sequence ID" value="NZ_JBHRSV010000028.1"/>
</dbReference>
<reference evidence="2" key="1">
    <citation type="journal article" date="2019" name="Int. J. Syst. Evol. Microbiol.">
        <title>The Global Catalogue of Microorganisms (GCM) 10K type strain sequencing project: providing services to taxonomists for standard genome sequencing and annotation.</title>
        <authorList>
            <consortium name="The Broad Institute Genomics Platform"/>
            <consortium name="The Broad Institute Genome Sequencing Center for Infectious Disease"/>
            <person name="Wu L."/>
            <person name="Ma J."/>
        </authorList>
    </citation>
    <scope>NUCLEOTIDE SEQUENCE [LARGE SCALE GENOMIC DNA]</scope>
    <source>
        <strain evidence="2">KCTC 52487</strain>
    </source>
</reference>
<sequence length="278" mass="31694">MTKFDNVHLDDDAIDRVISEESTRFDILVNCAKLNPKEDFRGMDLKGVNFSGSDLKGFNFSGSDLSGANFRGALFVEADFREANLEGAEWDNTQEDVLIEYYARAFKYYDNSLHEYLLERIQLSLVEDTLTFLSKSVINSEYSVGEKIRKEISSTVLIPVGADGSIDSKIYPRNLNLTKRVRAIRNALQGQSLESPIRNNNLILPNILKKIISESYRGKDGLMTIFDLEQYFPERIVRNRSWFIQRLKAKRSLIMSASDQDEVNDQVQSQLDFPPAAP</sequence>
<dbReference type="Gene3D" id="2.160.20.80">
    <property type="entry name" value="E3 ubiquitin-protein ligase SopA"/>
    <property type="match status" value="1"/>
</dbReference>
<dbReference type="SUPFAM" id="SSF141571">
    <property type="entry name" value="Pentapeptide repeat-like"/>
    <property type="match status" value="1"/>
</dbReference>
<dbReference type="InterPro" id="IPR051082">
    <property type="entry name" value="Pentapeptide-BTB/POZ_domain"/>
</dbReference>
<name>A0ABV7A0N9_9PROT</name>
<protein>
    <submittedName>
        <fullName evidence="1">Pentapeptide repeat-containing protein</fullName>
    </submittedName>
</protein>
<organism evidence="1 2">
    <name type="scientific">Hyphobacterium vulgare</name>
    <dbReference type="NCBI Taxonomy" id="1736751"/>
    <lineage>
        <taxon>Bacteria</taxon>
        <taxon>Pseudomonadati</taxon>
        <taxon>Pseudomonadota</taxon>
        <taxon>Alphaproteobacteria</taxon>
        <taxon>Maricaulales</taxon>
        <taxon>Maricaulaceae</taxon>
        <taxon>Hyphobacterium</taxon>
    </lineage>
</organism>
<dbReference type="InterPro" id="IPR001646">
    <property type="entry name" value="5peptide_repeat"/>
</dbReference>
<dbReference type="PANTHER" id="PTHR14136">
    <property type="entry name" value="BTB_POZ DOMAIN-CONTAINING PROTEIN KCTD9"/>
    <property type="match status" value="1"/>
</dbReference>
<dbReference type="PANTHER" id="PTHR14136:SF17">
    <property type="entry name" value="BTB_POZ DOMAIN-CONTAINING PROTEIN KCTD9"/>
    <property type="match status" value="1"/>
</dbReference>
<dbReference type="Pfam" id="PF00805">
    <property type="entry name" value="Pentapeptide"/>
    <property type="match status" value="2"/>
</dbReference>
<dbReference type="EMBL" id="JBHRSV010000028">
    <property type="protein sequence ID" value="MFC2927168.1"/>
    <property type="molecule type" value="Genomic_DNA"/>
</dbReference>
<keyword evidence="2" id="KW-1185">Reference proteome</keyword>
<comment type="caution">
    <text evidence="1">The sequence shown here is derived from an EMBL/GenBank/DDBJ whole genome shotgun (WGS) entry which is preliminary data.</text>
</comment>